<name>A0ACC0HRE9_9ERIC</name>
<sequence>MLNQLLSPPLPLLLLLITFFSLHSPTLCAQPPAATPAPSPPPPPPPGPPNITAILDKAGHFTTLIRLLKRTQMDDRIYKQLNHSDSLTIFAPTDDAFSNLKAINLNSFTDLQKIQLIQFHVVPSAIPLSEFEMVSNPLSTEAGDNTGSQFPLNVTTSENQVNVTTGIVNTTVSGTVYADNQLVVYQVDQVLLPLHFFPAASPAPSPASKAEKAVPTGPKISGANAMGEMIHHGRDAVVFVVSVFIAVFCLCV</sequence>
<dbReference type="EMBL" id="CM045761">
    <property type="protein sequence ID" value="KAI8015060.1"/>
    <property type="molecule type" value="Genomic_DNA"/>
</dbReference>
<gene>
    <name evidence="1" type="ORF">LOK49_LG05G00688</name>
</gene>
<keyword evidence="2" id="KW-1185">Reference proteome</keyword>
<proteinExistence type="predicted"/>
<comment type="caution">
    <text evidence="1">The sequence shown here is derived from an EMBL/GenBank/DDBJ whole genome shotgun (WGS) entry which is preliminary data.</text>
</comment>
<organism evidence="1 2">
    <name type="scientific">Camellia lanceoleosa</name>
    <dbReference type="NCBI Taxonomy" id="1840588"/>
    <lineage>
        <taxon>Eukaryota</taxon>
        <taxon>Viridiplantae</taxon>
        <taxon>Streptophyta</taxon>
        <taxon>Embryophyta</taxon>
        <taxon>Tracheophyta</taxon>
        <taxon>Spermatophyta</taxon>
        <taxon>Magnoliopsida</taxon>
        <taxon>eudicotyledons</taxon>
        <taxon>Gunneridae</taxon>
        <taxon>Pentapetalae</taxon>
        <taxon>asterids</taxon>
        <taxon>Ericales</taxon>
        <taxon>Theaceae</taxon>
        <taxon>Camellia</taxon>
    </lineage>
</organism>
<protein>
    <submittedName>
        <fullName evidence="1">Fasciclin-like arabinogalactan protein 11</fullName>
    </submittedName>
</protein>
<dbReference type="Proteomes" id="UP001060215">
    <property type="component" value="Chromosome 4"/>
</dbReference>
<reference evidence="1 2" key="1">
    <citation type="journal article" date="2022" name="Plant J.">
        <title>Chromosome-level genome of Camellia lanceoleosa provides a valuable resource for understanding genome evolution and self-incompatibility.</title>
        <authorList>
            <person name="Gong W."/>
            <person name="Xiao S."/>
            <person name="Wang L."/>
            <person name="Liao Z."/>
            <person name="Chang Y."/>
            <person name="Mo W."/>
            <person name="Hu G."/>
            <person name="Li W."/>
            <person name="Zhao G."/>
            <person name="Zhu H."/>
            <person name="Hu X."/>
            <person name="Ji K."/>
            <person name="Xiang X."/>
            <person name="Song Q."/>
            <person name="Yuan D."/>
            <person name="Jin S."/>
            <person name="Zhang L."/>
        </authorList>
    </citation>
    <scope>NUCLEOTIDE SEQUENCE [LARGE SCALE GENOMIC DNA]</scope>
    <source>
        <strain evidence="1">SQ_2022a</strain>
    </source>
</reference>
<accession>A0ACC0HRE9</accession>
<evidence type="ECO:0000313" key="2">
    <source>
        <dbReference type="Proteomes" id="UP001060215"/>
    </source>
</evidence>
<evidence type="ECO:0000313" key="1">
    <source>
        <dbReference type="EMBL" id="KAI8015060.1"/>
    </source>
</evidence>